<dbReference type="PANTHER" id="PTHR11481">
    <property type="entry name" value="IMMUNOGLOBULIN FC RECEPTOR"/>
    <property type="match status" value="1"/>
</dbReference>
<reference evidence="5" key="1">
    <citation type="submission" date="2022-03" db="EMBL/GenBank/DDBJ databases">
        <authorList>
            <person name="Alioto T."/>
            <person name="Alioto T."/>
            <person name="Gomez Garrido J."/>
        </authorList>
    </citation>
    <scope>NUCLEOTIDE SEQUENCE</scope>
</reference>
<feature type="domain" description="Ig-like" evidence="4">
    <location>
        <begin position="376"/>
        <end position="453"/>
    </location>
</feature>
<dbReference type="GO" id="GO:0007166">
    <property type="term" value="P:cell surface receptor signaling pathway"/>
    <property type="evidence" value="ECO:0007669"/>
    <property type="project" value="TreeGrafter"/>
</dbReference>
<dbReference type="PANTHER" id="PTHR11481:SF64">
    <property type="entry name" value="FC RECEPTOR-LIKE PROTEIN 4"/>
    <property type="match status" value="1"/>
</dbReference>
<protein>
    <submittedName>
        <fullName evidence="5">Fc receptor 6</fullName>
    </submittedName>
</protein>
<organism evidence="5 6">
    <name type="scientific">Pelobates cultripes</name>
    <name type="common">Western spadefoot toad</name>
    <dbReference type="NCBI Taxonomy" id="61616"/>
    <lineage>
        <taxon>Eukaryota</taxon>
        <taxon>Metazoa</taxon>
        <taxon>Chordata</taxon>
        <taxon>Craniata</taxon>
        <taxon>Vertebrata</taxon>
        <taxon>Euteleostomi</taxon>
        <taxon>Amphibia</taxon>
        <taxon>Batrachia</taxon>
        <taxon>Anura</taxon>
        <taxon>Pelobatoidea</taxon>
        <taxon>Pelobatidae</taxon>
        <taxon>Pelobates</taxon>
    </lineage>
</organism>
<dbReference type="GO" id="GO:0004888">
    <property type="term" value="F:transmembrane signaling receptor activity"/>
    <property type="evidence" value="ECO:0007669"/>
    <property type="project" value="TreeGrafter"/>
</dbReference>
<dbReference type="InterPro" id="IPR050488">
    <property type="entry name" value="Ig_Fc_receptor"/>
</dbReference>
<dbReference type="InterPro" id="IPR003599">
    <property type="entry name" value="Ig_sub"/>
</dbReference>
<dbReference type="GO" id="GO:0009897">
    <property type="term" value="C:external side of plasma membrane"/>
    <property type="evidence" value="ECO:0007669"/>
    <property type="project" value="TreeGrafter"/>
</dbReference>
<evidence type="ECO:0000256" key="3">
    <source>
        <dbReference type="SAM" id="SignalP"/>
    </source>
</evidence>
<evidence type="ECO:0000256" key="1">
    <source>
        <dbReference type="ARBA" id="ARBA00022729"/>
    </source>
</evidence>
<dbReference type="PROSITE" id="PS50835">
    <property type="entry name" value="IG_LIKE"/>
    <property type="match status" value="4"/>
</dbReference>
<dbReference type="SMART" id="SM00408">
    <property type="entry name" value="IGc2"/>
    <property type="match status" value="4"/>
</dbReference>
<dbReference type="SMART" id="SM00409">
    <property type="entry name" value="IG"/>
    <property type="match status" value="5"/>
</dbReference>
<dbReference type="EMBL" id="OW240924">
    <property type="protein sequence ID" value="CAH2327104.1"/>
    <property type="molecule type" value="Genomic_DNA"/>
</dbReference>
<dbReference type="InterPro" id="IPR007110">
    <property type="entry name" value="Ig-like_dom"/>
</dbReference>
<feature type="domain" description="Ig-like" evidence="4">
    <location>
        <begin position="206"/>
        <end position="284"/>
    </location>
</feature>
<keyword evidence="6" id="KW-1185">Reference proteome</keyword>
<dbReference type="AlphaFoldDB" id="A0AAD1TI99"/>
<name>A0AAD1TI99_PELCU</name>
<evidence type="ECO:0000259" key="4">
    <source>
        <dbReference type="PROSITE" id="PS50835"/>
    </source>
</evidence>
<keyword evidence="2" id="KW-1015">Disulfide bond</keyword>
<dbReference type="GO" id="GO:0006955">
    <property type="term" value="P:immune response"/>
    <property type="evidence" value="ECO:0007669"/>
    <property type="project" value="TreeGrafter"/>
</dbReference>
<evidence type="ECO:0000256" key="2">
    <source>
        <dbReference type="ARBA" id="ARBA00023157"/>
    </source>
</evidence>
<dbReference type="InterPro" id="IPR036179">
    <property type="entry name" value="Ig-like_dom_sf"/>
</dbReference>
<sequence>MFVLILTALLFVVLNNSRAEARPIISTKSDTGKIFTGESITLTCNMDSLSTHLWYNYNWYRDETKISKGRIYTINRATSEDSGDYTCTYKVITSYRSDPFTLKVSDDVFSDPELNMDPIQLTVGAPMTLTCATRLAPYKLGTELQVAFYRNGEKVQEFGKSNQYRVKSSKLYHSGDYTCEVRTATDSVRKISQKLNIKIEGTMARPVISLTPNWGKIFTGESVTLTCNVGFSEQDKQKYYWYKDKQKISKSEKTFKIQSAITDDSGFYQCQTRSSGFSDPITLDVRNNDFILQAPNSVYEGDYLKLECNKKTKYSDFSPRFYHRDKLLQSDSGSNFHLDNAETSDSGTYRCTYNYYYGDYYEDSANVTVQELFSIPHISVSPNPLTLGADTTLTCDTSLALLRADTELEFAFYRNGKMVQGFRTSNTYRIKILDWDLLGNYTCDAITSTRSVKKTSRRSNIKIAVMFLK</sequence>
<feature type="signal peptide" evidence="3">
    <location>
        <begin position="1"/>
        <end position="21"/>
    </location>
</feature>
<gene>
    <name evidence="5" type="ORF">PECUL_23A013878</name>
</gene>
<feature type="domain" description="Ig-like" evidence="4">
    <location>
        <begin position="23"/>
        <end position="105"/>
    </location>
</feature>
<feature type="domain" description="Ig-like" evidence="4">
    <location>
        <begin position="112"/>
        <end position="192"/>
    </location>
</feature>
<dbReference type="Pfam" id="PF13927">
    <property type="entry name" value="Ig_3"/>
    <property type="match status" value="1"/>
</dbReference>
<dbReference type="Proteomes" id="UP001295444">
    <property type="component" value="Chromosome 13"/>
</dbReference>
<evidence type="ECO:0000313" key="5">
    <source>
        <dbReference type="EMBL" id="CAH2327104.1"/>
    </source>
</evidence>
<dbReference type="InterPro" id="IPR013783">
    <property type="entry name" value="Ig-like_fold"/>
</dbReference>
<feature type="chain" id="PRO_5042040648" evidence="3">
    <location>
        <begin position="22"/>
        <end position="469"/>
    </location>
</feature>
<dbReference type="Gene3D" id="2.60.40.10">
    <property type="entry name" value="Immunoglobulins"/>
    <property type="match status" value="5"/>
</dbReference>
<keyword evidence="1 3" id="KW-0732">Signal</keyword>
<evidence type="ECO:0000313" key="6">
    <source>
        <dbReference type="Proteomes" id="UP001295444"/>
    </source>
</evidence>
<dbReference type="InterPro" id="IPR003598">
    <property type="entry name" value="Ig_sub2"/>
</dbReference>
<dbReference type="Pfam" id="PF13895">
    <property type="entry name" value="Ig_2"/>
    <property type="match status" value="3"/>
</dbReference>
<dbReference type="SUPFAM" id="SSF48726">
    <property type="entry name" value="Immunoglobulin"/>
    <property type="match status" value="5"/>
</dbReference>
<accession>A0AAD1TI99</accession>
<keyword evidence="5" id="KW-0675">Receptor</keyword>
<proteinExistence type="predicted"/>